<dbReference type="VEuPathDB" id="CryptoDB:Cvel_8192"/>
<dbReference type="AlphaFoldDB" id="A0A0G4HRY4"/>
<evidence type="ECO:0000256" key="1">
    <source>
        <dbReference type="SAM" id="MobiDB-lite"/>
    </source>
</evidence>
<gene>
    <name evidence="2" type="ORF">Cvel_8192</name>
</gene>
<feature type="compositionally biased region" description="Gly residues" evidence="1">
    <location>
        <begin position="183"/>
        <end position="194"/>
    </location>
</feature>
<feature type="compositionally biased region" description="Gly residues" evidence="1">
    <location>
        <begin position="126"/>
        <end position="136"/>
    </location>
</feature>
<dbReference type="EMBL" id="CDMZ01003644">
    <property type="protein sequence ID" value="CEM47110.1"/>
    <property type="molecule type" value="Genomic_DNA"/>
</dbReference>
<proteinExistence type="predicted"/>
<protein>
    <submittedName>
        <fullName evidence="2">Uncharacterized protein</fullName>
    </submittedName>
</protein>
<feature type="region of interest" description="Disordered" evidence="1">
    <location>
        <begin position="98"/>
        <end position="201"/>
    </location>
</feature>
<sequence length="201" mass="21735">MLEARGIQGACKWRRSPDKVKDHEKWREVEDIVESSMYAKQTPVLLKGLPVAYSPSVLPPDVGGRHFSKNFPLGRGSKKHKGKEFKCRLRLLSSQARRGWGGGPLQQQQGQGGLRPFAGLSKQQQSGGGVVEGGQTGSLRVRQPGKSHYAMSIDSASSGEALNEERLRRFNGISPTRERGGLKAIGGPGEGNGGARPPQQQ</sequence>
<reference evidence="2" key="1">
    <citation type="submission" date="2014-11" db="EMBL/GenBank/DDBJ databases">
        <authorList>
            <person name="Otto D Thomas"/>
            <person name="Naeem Raeece"/>
        </authorList>
    </citation>
    <scope>NUCLEOTIDE SEQUENCE</scope>
</reference>
<organism evidence="2">
    <name type="scientific">Chromera velia CCMP2878</name>
    <dbReference type="NCBI Taxonomy" id="1169474"/>
    <lineage>
        <taxon>Eukaryota</taxon>
        <taxon>Sar</taxon>
        <taxon>Alveolata</taxon>
        <taxon>Colpodellida</taxon>
        <taxon>Chromeraceae</taxon>
        <taxon>Chromera</taxon>
    </lineage>
</organism>
<name>A0A0G4HRY4_9ALVE</name>
<evidence type="ECO:0000313" key="2">
    <source>
        <dbReference type="EMBL" id="CEM47110.1"/>
    </source>
</evidence>
<accession>A0A0G4HRY4</accession>